<dbReference type="EMBL" id="JBHSXS010000004">
    <property type="protein sequence ID" value="MFC6880249.1"/>
    <property type="molecule type" value="Genomic_DNA"/>
</dbReference>
<keyword evidence="2" id="KW-0067">ATP-binding</keyword>
<protein>
    <submittedName>
        <fullName evidence="2">DEAD/DEAH box helicase</fullName>
        <ecNumber evidence="2">3.6.4.-</ecNumber>
    </submittedName>
</protein>
<accession>A0ABW2CEY5</accession>
<dbReference type="InterPro" id="IPR027417">
    <property type="entry name" value="P-loop_NTPase"/>
</dbReference>
<dbReference type="SUPFAM" id="SSF52540">
    <property type="entry name" value="P-loop containing nucleoside triphosphate hydrolases"/>
    <property type="match status" value="2"/>
</dbReference>
<evidence type="ECO:0000259" key="1">
    <source>
        <dbReference type="Pfam" id="PF04851"/>
    </source>
</evidence>
<proteinExistence type="predicted"/>
<dbReference type="PANTHER" id="PTHR47396:SF1">
    <property type="entry name" value="ATP-DEPENDENT HELICASE IRC3-RELATED"/>
    <property type="match status" value="1"/>
</dbReference>
<keyword evidence="2" id="KW-0547">Nucleotide-binding</keyword>
<keyword evidence="2" id="KW-0378">Hydrolase</keyword>
<dbReference type="Proteomes" id="UP001596380">
    <property type="component" value="Unassembled WGS sequence"/>
</dbReference>
<dbReference type="EC" id="3.6.4.-" evidence="2"/>
<dbReference type="InterPro" id="IPR006935">
    <property type="entry name" value="Helicase/UvrB_N"/>
</dbReference>
<name>A0ABW2CEY5_9ACTN</name>
<evidence type="ECO:0000313" key="2">
    <source>
        <dbReference type="EMBL" id="MFC6880249.1"/>
    </source>
</evidence>
<sequence length="850" mass="93677">MGELRFEPDLLDEIAHRLDLRKPNRRAIESVILRTSDHYDVQGKTEAYECIVDSATGVGKTFVMAGLMEYLAGAQAPARNFLLLAPGRTIRDKSVKNFTAGHPKSMRSLLRSSPYVVTAENFNAQATRIAMDDPSLTKLYIFTVQALTSSTGDGRATHEPLETLGKSFFDYLADLNDLVILADEHHCYRGKAFSRTIERLKPELVVGMTATPVPADESMVAFRYPLAAAIADKLVKTPVMVGRRDDRSDDETKLLDGVNLLRYKGQVTEAYSRENDLPTVNPVMLVVAKDIEEAERYQAILDSVGFDDGRWVGKTLLVHSKLVGDPKEAALAALDAVEDPDSSVRVIISVGMLKEGWDVKNVYVIASMRASVSSVMTEQTLGRGMRLPFGKYTGVEILDTLEILAHEKYSELLAKRKVLNEAFIDYSTYAELRRLPDGTEVVRQKEETTDGEVIAPPVPAGIRALSTALDGTAPPEKGFLLNERPNFPVGAPSEAARGVVDLETRTREAADAAGKTSSPVQYEPLPEREPILIPKLISEVESISVSLNDIHDYRPFDKLGNALTADISHELRRTKISASHDGQRAVVYTEEATDRISSALPLDIPLSESRSMLIRRVMSVKGVANRALELGAAGRIVDRVIDAMGDKAAEHLSAFGERCGQRLAAEVAKALGAMSRSAQVKYSDNVELLALNKPRQSDRAQAPGHADGSFDRKLAFGGWRKNLYTHSWFDSEPEFKVANSADAARDVVVWARLHINDVPITWTADGNKYNPDLVILEQIAGKRYGWLVEIKAAKDVNSEEVRRKRKAAKKWANTANSSPDIDVTWAYLLVGEQEIADAKGSWEHLRGFGQ</sequence>
<dbReference type="Gene3D" id="3.40.50.300">
    <property type="entry name" value="P-loop containing nucleotide triphosphate hydrolases"/>
    <property type="match status" value="2"/>
</dbReference>
<organism evidence="2 3">
    <name type="scientific">Actinomadura yumaensis</name>
    <dbReference type="NCBI Taxonomy" id="111807"/>
    <lineage>
        <taxon>Bacteria</taxon>
        <taxon>Bacillati</taxon>
        <taxon>Actinomycetota</taxon>
        <taxon>Actinomycetes</taxon>
        <taxon>Streptosporangiales</taxon>
        <taxon>Thermomonosporaceae</taxon>
        <taxon>Actinomadura</taxon>
    </lineage>
</organism>
<keyword evidence="2" id="KW-0347">Helicase</keyword>
<dbReference type="RefSeq" id="WP_160820732.1">
    <property type="nucleotide sequence ID" value="NZ_JBHSXE010000001.1"/>
</dbReference>
<dbReference type="GO" id="GO:0004386">
    <property type="term" value="F:helicase activity"/>
    <property type="evidence" value="ECO:0007669"/>
    <property type="project" value="UniProtKB-KW"/>
</dbReference>
<feature type="domain" description="Helicase/UvrB N-terminal" evidence="1">
    <location>
        <begin position="18"/>
        <end position="212"/>
    </location>
</feature>
<keyword evidence="3" id="KW-1185">Reference proteome</keyword>
<dbReference type="GO" id="GO:0016787">
    <property type="term" value="F:hydrolase activity"/>
    <property type="evidence" value="ECO:0007669"/>
    <property type="project" value="UniProtKB-KW"/>
</dbReference>
<evidence type="ECO:0000313" key="3">
    <source>
        <dbReference type="Proteomes" id="UP001596380"/>
    </source>
</evidence>
<dbReference type="InterPro" id="IPR050742">
    <property type="entry name" value="Helicase_Restrict-Modif_Enz"/>
</dbReference>
<gene>
    <name evidence="2" type="ORF">ACFQKB_10795</name>
</gene>
<comment type="caution">
    <text evidence="2">The sequence shown here is derived from an EMBL/GenBank/DDBJ whole genome shotgun (WGS) entry which is preliminary data.</text>
</comment>
<dbReference type="Pfam" id="PF04851">
    <property type="entry name" value="ResIII"/>
    <property type="match status" value="1"/>
</dbReference>
<dbReference type="PANTHER" id="PTHR47396">
    <property type="entry name" value="TYPE I RESTRICTION ENZYME ECOKI R PROTEIN"/>
    <property type="match status" value="1"/>
</dbReference>
<reference evidence="3" key="1">
    <citation type="journal article" date="2019" name="Int. J. Syst. Evol. Microbiol.">
        <title>The Global Catalogue of Microorganisms (GCM) 10K type strain sequencing project: providing services to taxonomists for standard genome sequencing and annotation.</title>
        <authorList>
            <consortium name="The Broad Institute Genomics Platform"/>
            <consortium name="The Broad Institute Genome Sequencing Center for Infectious Disease"/>
            <person name="Wu L."/>
            <person name="Ma J."/>
        </authorList>
    </citation>
    <scope>NUCLEOTIDE SEQUENCE [LARGE SCALE GENOMIC DNA]</scope>
    <source>
        <strain evidence="3">JCM 3369</strain>
    </source>
</reference>